<dbReference type="GO" id="GO:0007165">
    <property type="term" value="P:signal transduction"/>
    <property type="evidence" value="ECO:0007669"/>
    <property type="project" value="UniProtKB-KW"/>
</dbReference>
<protein>
    <recommendedName>
        <fullName evidence="9">HAMP domain-containing protein</fullName>
    </recommendedName>
</protein>
<dbReference type="GO" id="GO:0006935">
    <property type="term" value="P:chemotaxis"/>
    <property type="evidence" value="ECO:0007669"/>
    <property type="project" value="TreeGrafter"/>
</dbReference>
<dbReference type="GO" id="GO:0004888">
    <property type="term" value="F:transmembrane signaling receptor activity"/>
    <property type="evidence" value="ECO:0007669"/>
    <property type="project" value="TreeGrafter"/>
</dbReference>
<dbReference type="CDD" id="cd11386">
    <property type="entry name" value="MCP_signal"/>
    <property type="match status" value="1"/>
</dbReference>
<evidence type="ECO:0008006" key="9">
    <source>
        <dbReference type="Google" id="ProtNLM"/>
    </source>
</evidence>
<evidence type="ECO:0000313" key="8">
    <source>
        <dbReference type="Proteomes" id="UP000444316"/>
    </source>
</evidence>
<dbReference type="RefSeq" id="WP_161033845.1">
    <property type="nucleotide sequence ID" value="NZ_WWCL01000001.1"/>
</dbReference>
<dbReference type="Pfam" id="PF00015">
    <property type="entry name" value="MCPsignal"/>
    <property type="match status" value="1"/>
</dbReference>
<feature type="transmembrane region" description="Helical" evidence="4">
    <location>
        <begin position="324"/>
        <end position="349"/>
    </location>
</feature>
<dbReference type="PANTHER" id="PTHR43531:SF16">
    <property type="entry name" value="METHYL-ACCEPTING CHEMOTAXIS PROTEIN II"/>
    <property type="match status" value="1"/>
</dbReference>
<keyword evidence="4" id="KW-1133">Transmembrane helix</keyword>
<dbReference type="PROSITE" id="PS50111">
    <property type="entry name" value="CHEMOTAXIS_TRANSDUC_2"/>
    <property type="match status" value="1"/>
</dbReference>
<reference evidence="7" key="1">
    <citation type="submission" date="2019-12" db="EMBL/GenBank/DDBJ databases">
        <title>Novel species isolated from a subtropical stream in China.</title>
        <authorList>
            <person name="Lu H."/>
        </authorList>
    </citation>
    <scope>NUCLEOTIDE SEQUENCE [LARGE SCALE GENOMIC DNA]</scope>
    <source>
        <strain evidence="7">FT93W</strain>
    </source>
</reference>
<feature type="domain" description="HAMP" evidence="6">
    <location>
        <begin position="348"/>
        <end position="400"/>
    </location>
</feature>
<dbReference type="SUPFAM" id="SSF58104">
    <property type="entry name" value="Methyl-accepting chemotaxis protein (MCP) signaling domain"/>
    <property type="match status" value="1"/>
</dbReference>
<feature type="transmembrane region" description="Helical" evidence="4">
    <location>
        <begin position="30"/>
        <end position="48"/>
    </location>
</feature>
<dbReference type="PANTHER" id="PTHR43531">
    <property type="entry name" value="PROTEIN ICFG"/>
    <property type="match status" value="1"/>
</dbReference>
<comment type="caution">
    <text evidence="7">The sequence shown here is derived from an EMBL/GenBank/DDBJ whole genome shotgun (WGS) entry which is preliminary data.</text>
</comment>
<dbReference type="EMBL" id="WWCL01000001">
    <property type="protein sequence ID" value="MYN44093.1"/>
    <property type="molecule type" value="Genomic_DNA"/>
</dbReference>
<dbReference type="Gene3D" id="1.10.287.950">
    <property type="entry name" value="Methyl-accepting chemotaxis protein"/>
    <property type="match status" value="1"/>
</dbReference>
<dbReference type="PROSITE" id="PS50885">
    <property type="entry name" value="HAMP"/>
    <property type="match status" value="1"/>
</dbReference>
<dbReference type="Proteomes" id="UP000444316">
    <property type="component" value="Unassembled WGS sequence"/>
</dbReference>
<organism evidence="7 8">
    <name type="scientific">Duganella fentianensis</name>
    <dbReference type="NCBI Taxonomy" id="2692177"/>
    <lineage>
        <taxon>Bacteria</taxon>
        <taxon>Pseudomonadati</taxon>
        <taxon>Pseudomonadota</taxon>
        <taxon>Betaproteobacteria</taxon>
        <taxon>Burkholderiales</taxon>
        <taxon>Oxalobacteraceae</taxon>
        <taxon>Telluria group</taxon>
        <taxon>Duganella</taxon>
    </lineage>
</organism>
<evidence type="ECO:0000256" key="3">
    <source>
        <dbReference type="PROSITE-ProRule" id="PRU00284"/>
    </source>
</evidence>
<dbReference type="InterPro" id="IPR003660">
    <property type="entry name" value="HAMP_dom"/>
</dbReference>
<dbReference type="InterPro" id="IPR025991">
    <property type="entry name" value="Chemoreceptor_zinc-bind_dom"/>
</dbReference>
<keyword evidence="4" id="KW-0472">Membrane</keyword>
<evidence type="ECO:0000256" key="4">
    <source>
        <dbReference type="SAM" id="Phobius"/>
    </source>
</evidence>
<dbReference type="GO" id="GO:0005886">
    <property type="term" value="C:plasma membrane"/>
    <property type="evidence" value="ECO:0007669"/>
    <property type="project" value="TreeGrafter"/>
</dbReference>
<keyword evidence="3" id="KW-0807">Transducer</keyword>
<evidence type="ECO:0000259" key="6">
    <source>
        <dbReference type="PROSITE" id="PS50885"/>
    </source>
</evidence>
<sequence length="776" mass="83535">MKKVISQFLSLPLWRPGARLMRILRLPGKFLLISVSFLIPLIWLFYSYNSAARQDLRVAGRERLGVRVMSPLLQAREAAISWRLQARSAADGEPAPELATARGAFDSAFQKLDSVEAESADALGTKADMVNVREAYRVAQGNFGSGEEAAQKLRALDLALVRLAESTLDNSDLSLDPALESYHLMSAALLHAPQVIDRLSELRTLGRSSLKAGSITPQQSSQIQRLMAIIEHEQRQAKQDRAIVAAARPQYASAQRGESEAALNGLATLVRSSFPYGQSEVAGDRNAYGAQVNSAIKLQFEDIAANLGVLDAMLAERESGLRTALYATLTLCLIAILLSAYLFVGFYNSMQSGFKKLRRELIAISMGDLRSDIRPTGNDELSGMLRELTNMQKALRDTVTEVQQASDLVVSSSIDIAEGTRNLSSRTEAAASALEQSSAALEQTVSTVQMTADSVRQASAISIENAAAATRGGEVMHNVVQTMEGIEASSKKISEIISVIDGIAFQTNILALNAAVEAARAGEQGRGFAVVATEVRALAGRSAEAAREIKALITQSSQEVRAGTDVVRQAGQTITEIVANAAQIKLLLDDVANGAREQSLGIGQIGEAVAELDRNTQANAQLVDETAASAGTQRDVAIHLAAQVDEFRLPGKASGKLVEGVDVDSIIDAHRQWKVKLRDAIEHGDQIDVKTLERDDCCALGKWIYGEGQRLGGRPSFVTLIDKHARFHRIAGQVGELINKGDYLRAEQALSHGTPFSKATTEVVEVLSGAKRLGFE</sequence>
<accession>A0A845HSX2</accession>
<feature type="domain" description="Methyl-accepting transducer" evidence="5">
    <location>
        <begin position="405"/>
        <end position="634"/>
    </location>
</feature>
<dbReference type="AlphaFoldDB" id="A0A845HSX2"/>
<name>A0A845HSX2_9BURK</name>
<dbReference type="FunFam" id="1.10.287.950:FF:000001">
    <property type="entry name" value="Methyl-accepting chemotaxis sensory transducer"/>
    <property type="match status" value="1"/>
</dbReference>
<evidence type="ECO:0000259" key="5">
    <source>
        <dbReference type="PROSITE" id="PS50111"/>
    </source>
</evidence>
<dbReference type="SMART" id="SM00283">
    <property type="entry name" value="MA"/>
    <property type="match status" value="1"/>
</dbReference>
<evidence type="ECO:0000313" key="7">
    <source>
        <dbReference type="EMBL" id="MYN44093.1"/>
    </source>
</evidence>
<dbReference type="Pfam" id="PF13682">
    <property type="entry name" value="CZB"/>
    <property type="match status" value="1"/>
</dbReference>
<dbReference type="InterPro" id="IPR051310">
    <property type="entry name" value="MCP_chemotaxis"/>
</dbReference>
<keyword evidence="4" id="KW-0812">Transmembrane</keyword>
<comment type="subcellular location">
    <subcellularLocation>
        <location evidence="1">Membrane</location>
    </subcellularLocation>
</comment>
<gene>
    <name evidence="7" type="ORF">GTP23_03295</name>
</gene>
<evidence type="ECO:0000256" key="2">
    <source>
        <dbReference type="ARBA" id="ARBA00029447"/>
    </source>
</evidence>
<dbReference type="InterPro" id="IPR004089">
    <property type="entry name" value="MCPsignal_dom"/>
</dbReference>
<proteinExistence type="inferred from homology"/>
<evidence type="ECO:0000256" key="1">
    <source>
        <dbReference type="ARBA" id="ARBA00004370"/>
    </source>
</evidence>
<keyword evidence="8" id="KW-1185">Reference proteome</keyword>
<comment type="similarity">
    <text evidence="2">Belongs to the methyl-accepting chemotaxis (MCP) protein family.</text>
</comment>
<dbReference type="Gene3D" id="1.20.120.30">
    <property type="entry name" value="Aspartate receptor, ligand-binding domain"/>
    <property type="match status" value="1"/>
</dbReference>